<evidence type="ECO:0000313" key="3">
    <source>
        <dbReference type="EMBL" id="KFM78693.1"/>
    </source>
</evidence>
<dbReference type="InterPro" id="IPR036249">
    <property type="entry name" value="Thioredoxin-like_sf"/>
</dbReference>
<dbReference type="AlphaFoldDB" id="A0A087UMV4"/>
<evidence type="ECO:0000313" key="4">
    <source>
        <dbReference type="Proteomes" id="UP000054359"/>
    </source>
</evidence>
<dbReference type="OMA" id="FYIEEDP"/>
<dbReference type="SUPFAM" id="SSF52833">
    <property type="entry name" value="Thioredoxin-like"/>
    <property type="match status" value="1"/>
</dbReference>
<gene>
    <name evidence="3" type="ORF">X975_14268</name>
</gene>
<dbReference type="CDD" id="cd02961">
    <property type="entry name" value="PDI_a_family"/>
    <property type="match status" value="1"/>
</dbReference>
<accession>A0A087UMV4</accession>
<keyword evidence="4" id="KW-1185">Reference proteome</keyword>
<feature type="chain" id="PRO_5001830664" description="Thioredoxin domain-containing protein" evidence="1">
    <location>
        <begin position="20"/>
        <end position="160"/>
    </location>
</feature>
<sequence length="160" mass="18099">MARVGLIVMLLLLTPLSYCKKKQSGSSDVIEEVDRKKLEKLINSEEYLAVFFYTKSCKDCGVILEELEQIDDDAGKFGVAFVKNSEKSTAKKYGVTSFPALMYFRNQQPAIFDGDLKDEEKVLAWLTDLDSMELPDKIEEVNAKILENLIEDSDFLAVLI</sequence>
<feature type="non-terminal residue" evidence="3">
    <location>
        <position position="160"/>
    </location>
</feature>
<feature type="signal peptide" evidence="1">
    <location>
        <begin position="1"/>
        <end position="19"/>
    </location>
</feature>
<keyword evidence="1" id="KW-0732">Signal</keyword>
<dbReference type="Gene3D" id="3.40.30.10">
    <property type="entry name" value="Glutaredoxin"/>
    <property type="match status" value="1"/>
</dbReference>
<protein>
    <recommendedName>
        <fullName evidence="2">Thioredoxin domain-containing protein</fullName>
    </recommendedName>
</protein>
<dbReference type="Pfam" id="PF00085">
    <property type="entry name" value="Thioredoxin"/>
    <property type="match status" value="1"/>
</dbReference>
<dbReference type="PROSITE" id="PS51352">
    <property type="entry name" value="THIOREDOXIN_2"/>
    <property type="match status" value="1"/>
</dbReference>
<proteinExistence type="predicted"/>
<reference evidence="3 4" key="1">
    <citation type="submission" date="2013-11" db="EMBL/GenBank/DDBJ databases">
        <title>Genome sequencing of Stegodyphus mimosarum.</title>
        <authorList>
            <person name="Bechsgaard J."/>
        </authorList>
    </citation>
    <scope>NUCLEOTIDE SEQUENCE [LARGE SCALE GENOMIC DNA]</scope>
</reference>
<name>A0A087UMV4_STEMI</name>
<dbReference type="InterPro" id="IPR013766">
    <property type="entry name" value="Thioredoxin_domain"/>
</dbReference>
<organism evidence="3 4">
    <name type="scientific">Stegodyphus mimosarum</name>
    <name type="common">African social velvet spider</name>
    <dbReference type="NCBI Taxonomy" id="407821"/>
    <lineage>
        <taxon>Eukaryota</taxon>
        <taxon>Metazoa</taxon>
        <taxon>Ecdysozoa</taxon>
        <taxon>Arthropoda</taxon>
        <taxon>Chelicerata</taxon>
        <taxon>Arachnida</taxon>
        <taxon>Araneae</taxon>
        <taxon>Araneomorphae</taxon>
        <taxon>Entelegynae</taxon>
        <taxon>Eresoidea</taxon>
        <taxon>Eresidae</taxon>
        <taxon>Stegodyphus</taxon>
    </lineage>
</organism>
<dbReference type="PANTHER" id="PTHR19991">
    <property type="entry name" value="L 2 01289"/>
    <property type="match status" value="1"/>
</dbReference>
<dbReference type="OrthoDB" id="6432614at2759"/>
<feature type="domain" description="Thioredoxin" evidence="2">
    <location>
        <begin position="10"/>
        <end position="131"/>
    </location>
</feature>
<dbReference type="STRING" id="407821.A0A087UMV4"/>
<dbReference type="PANTHER" id="PTHR19991:SF3">
    <property type="entry name" value="LETHAL (2) 01289, ISOFORM F"/>
    <property type="match status" value="1"/>
</dbReference>
<dbReference type="EMBL" id="KK120628">
    <property type="protein sequence ID" value="KFM78693.1"/>
    <property type="molecule type" value="Genomic_DNA"/>
</dbReference>
<dbReference type="Proteomes" id="UP000054359">
    <property type="component" value="Unassembled WGS sequence"/>
</dbReference>
<evidence type="ECO:0000259" key="2">
    <source>
        <dbReference type="PROSITE" id="PS51352"/>
    </source>
</evidence>
<evidence type="ECO:0000256" key="1">
    <source>
        <dbReference type="SAM" id="SignalP"/>
    </source>
</evidence>